<evidence type="ECO:0000313" key="1">
    <source>
        <dbReference type="EMBL" id="KAI5676368.1"/>
    </source>
</evidence>
<sequence>MGAQQIKTWSLMKQALRTKFEVENHGGQRQGQANEEFMESSMGEKPTKANELSQAQDVLDRKSFTMRRRTLVPLIQPQSLDFLTTICGTNSNHGMKAKGEGMGKELGIGYEDTSISLSLNPFLLCHEFSFKELKLFLELNASYMTLIGNLRVNLVTCEQALDVAHMFKFSSPCAYLEKQLLDSVSRIKLSYHDLELLHYNFFFDHIVATFSSSCASICSKIHIFLESFFESGYDERISWFSWTLSDVFHVKLKGEFVEKYDYESSFFVLL</sequence>
<gene>
    <name evidence="1" type="ORF">M9H77_07318</name>
</gene>
<proteinExistence type="predicted"/>
<comment type="caution">
    <text evidence="1">The sequence shown here is derived from an EMBL/GenBank/DDBJ whole genome shotgun (WGS) entry which is preliminary data.</text>
</comment>
<organism evidence="1 2">
    <name type="scientific">Catharanthus roseus</name>
    <name type="common">Madagascar periwinkle</name>
    <name type="synonym">Vinca rosea</name>
    <dbReference type="NCBI Taxonomy" id="4058"/>
    <lineage>
        <taxon>Eukaryota</taxon>
        <taxon>Viridiplantae</taxon>
        <taxon>Streptophyta</taxon>
        <taxon>Embryophyta</taxon>
        <taxon>Tracheophyta</taxon>
        <taxon>Spermatophyta</taxon>
        <taxon>Magnoliopsida</taxon>
        <taxon>eudicotyledons</taxon>
        <taxon>Gunneridae</taxon>
        <taxon>Pentapetalae</taxon>
        <taxon>asterids</taxon>
        <taxon>lamiids</taxon>
        <taxon>Gentianales</taxon>
        <taxon>Apocynaceae</taxon>
        <taxon>Rauvolfioideae</taxon>
        <taxon>Vinceae</taxon>
        <taxon>Catharanthinae</taxon>
        <taxon>Catharanthus</taxon>
    </lineage>
</organism>
<evidence type="ECO:0000313" key="2">
    <source>
        <dbReference type="Proteomes" id="UP001060085"/>
    </source>
</evidence>
<dbReference type="EMBL" id="CM044702">
    <property type="protein sequence ID" value="KAI5676368.1"/>
    <property type="molecule type" value="Genomic_DNA"/>
</dbReference>
<name>A0ACC0BUV7_CATRO</name>
<protein>
    <submittedName>
        <fullName evidence="1">Uncharacterized protein</fullName>
    </submittedName>
</protein>
<reference evidence="2" key="1">
    <citation type="journal article" date="2023" name="Nat. Plants">
        <title>Single-cell RNA sequencing provides a high-resolution roadmap for understanding the multicellular compartmentation of specialized metabolism.</title>
        <authorList>
            <person name="Sun S."/>
            <person name="Shen X."/>
            <person name="Li Y."/>
            <person name="Li Y."/>
            <person name="Wang S."/>
            <person name="Li R."/>
            <person name="Zhang H."/>
            <person name="Shen G."/>
            <person name="Guo B."/>
            <person name="Wei J."/>
            <person name="Xu J."/>
            <person name="St-Pierre B."/>
            <person name="Chen S."/>
            <person name="Sun C."/>
        </authorList>
    </citation>
    <scope>NUCLEOTIDE SEQUENCE [LARGE SCALE GENOMIC DNA]</scope>
</reference>
<keyword evidence="2" id="KW-1185">Reference proteome</keyword>
<accession>A0ACC0BUV7</accession>
<dbReference type="Proteomes" id="UP001060085">
    <property type="component" value="Linkage Group LG02"/>
</dbReference>